<dbReference type="Pfam" id="PF04925">
    <property type="entry name" value="SHQ1"/>
    <property type="match status" value="1"/>
</dbReference>
<protein>
    <submittedName>
        <fullName evidence="3">HEL210Wp</fullName>
    </submittedName>
</protein>
<dbReference type="GO" id="GO:0051082">
    <property type="term" value="F:unfolded protein binding"/>
    <property type="evidence" value="ECO:0007669"/>
    <property type="project" value="TreeGrafter"/>
</dbReference>
<dbReference type="SUPFAM" id="SSF49764">
    <property type="entry name" value="HSP20-like chaperones"/>
    <property type="match status" value="1"/>
</dbReference>
<dbReference type="Proteomes" id="UP000243052">
    <property type="component" value="Chromosome v"/>
</dbReference>
<dbReference type="STRING" id="45286.A0A0X8HSK3"/>
<dbReference type="PANTHER" id="PTHR12967:SF0">
    <property type="entry name" value="PROTEIN SHQ1 HOMOLOG"/>
    <property type="match status" value="1"/>
</dbReference>
<comment type="similarity">
    <text evidence="1">Belongs to the SHQ1 family.</text>
</comment>
<dbReference type="EMBL" id="CP014245">
    <property type="protein sequence ID" value="AMD21071.1"/>
    <property type="molecule type" value="Genomic_DNA"/>
</dbReference>
<sequence length="491" mass="56762">MLTPKFTLSQDDEFVYLTINISNIRFNAPGLEISVEGNLFVFHLLPYYLRLRLPHELCDDERCTAEYKSTEECIFIKLPKLIKGEFFEDLDIPSKLLARKGEILLADKISEVNDGLGKRSAPLIHEIGGTTKNTEDNLKTGEEYDWEMKQEMPSESIDGLVGEKYGFNNNYNGIIGVSLSNGNDINELDDPENTSQSDRVQERIRKENLKFDPEYYISEYMTCKYGSGEDLEINGIKTLLKFIPPLAKEYLKWYKHAENKDAVMPVEFSETEQEQMQNNLPRKNYLVDDVRPLYFTVLSLLFAYNFEQAENEGVHNSESAWTIGKLTPQISCLDQKLLPDDVAGHFSMIKAIVVTGIRRALSYPLHRNYELSLKCWTYVYYILRGGKRLALRALLDIHEQFRYHDVYYVYNKILLDDLCSWFSSFASENLLRSLAVELKKELDSLQKKEINFDCISGVDEENGELTWENLSLEEMESLTEGEYLASQETEH</sequence>
<dbReference type="InterPro" id="IPR039742">
    <property type="entry name" value="Shq1"/>
</dbReference>
<dbReference type="GO" id="GO:0005654">
    <property type="term" value="C:nucleoplasm"/>
    <property type="evidence" value="ECO:0007669"/>
    <property type="project" value="TreeGrafter"/>
</dbReference>
<organism evidence="3 4">
    <name type="scientific">Eremothecium sinecaudum</name>
    <dbReference type="NCBI Taxonomy" id="45286"/>
    <lineage>
        <taxon>Eukaryota</taxon>
        <taxon>Fungi</taxon>
        <taxon>Dikarya</taxon>
        <taxon>Ascomycota</taxon>
        <taxon>Saccharomycotina</taxon>
        <taxon>Saccharomycetes</taxon>
        <taxon>Saccharomycetales</taxon>
        <taxon>Saccharomycetaceae</taxon>
        <taxon>Eremothecium</taxon>
    </lineage>
</organism>
<feature type="domain" description="CS" evidence="2">
    <location>
        <begin position="1"/>
        <end position="91"/>
    </location>
</feature>
<reference evidence="3 4" key="1">
    <citation type="submission" date="2016-01" db="EMBL/GenBank/DDBJ databases">
        <title>Genome sequence of the yeast Holleya sinecauda.</title>
        <authorList>
            <person name="Dietrich F.S."/>
        </authorList>
    </citation>
    <scope>NUCLEOTIDE SEQUENCE [LARGE SCALE GENOMIC DNA]</scope>
    <source>
        <strain evidence="3 4">ATCC 58844</strain>
    </source>
</reference>
<dbReference type="FunFam" id="2.60.40.790:FF:000064">
    <property type="entry name" value="Protein SHQ1"/>
    <property type="match status" value="1"/>
</dbReference>
<keyword evidence="4" id="KW-1185">Reference proteome</keyword>
<dbReference type="GO" id="GO:0000493">
    <property type="term" value="P:box H/ACA snoRNP assembly"/>
    <property type="evidence" value="ECO:0007669"/>
    <property type="project" value="InterPro"/>
</dbReference>
<proteinExistence type="inferred from homology"/>
<dbReference type="InterPro" id="IPR048696">
    <property type="entry name" value="SHQ1-like_CS"/>
</dbReference>
<dbReference type="PROSITE" id="PS51203">
    <property type="entry name" value="CS"/>
    <property type="match status" value="1"/>
</dbReference>
<dbReference type="Gene3D" id="2.60.40.790">
    <property type="match status" value="1"/>
</dbReference>
<dbReference type="OrthoDB" id="73639at2759"/>
<dbReference type="InterPro" id="IPR007009">
    <property type="entry name" value="Shq1_C"/>
</dbReference>
<dbReference type="RefSeq" id="XP_017988067.1">
    <property type="nucleotide sequence ID" value="XM_018132652.1"/>
</dbReference>
<dbReference type="PANTHER" id="PTHR12967">
    <property type="entry name" value="PROTEIN SHQ1 HOMOLOG"/>
    <property type="match status" value="1"/>
</dbReference>
<gene>
    <name evidence="3" type="ORF">AW171_hschr53004</name>
</gene>
<evidence type="ECO:0000313" key="4">
    <source>
        <dbReference type="Proteomes" id="UP000243052"/>
    </source>
</evidence>
<dbReference type="AlphaFoldDB" id="A0A0X8HSK3"/>
<dbReference type="GeneID" id="28724347"/>
<evidence type="ECO:0000256" key="1">
    <source>
        <dbReference type="ARBA" id="ARBA00005607"/>
    </source>
</evidence>
<evidence type="ECO:0000259" key="2">
    <source>
        <dbReference type="PROSITE" id="PS51203"/>
    </source>
</evidence>
<dbReference type="InterPro" id="IPR007052">
    <property type="entry name" value="CS_dom"/>
</dbReference>
<dbReference type="Pfam" id="PF21413">
    <property type="entry name" value="SHQ1-like_CS"/>
    <property type="match status" value="1"/>
</dbReference>
<evidence type="ECO:0000313" key="3">
    <source>
        <dbReference type="EMBL" id="AMD21071.1"/>
    </source>
</evidence>
<accession>A0A0X8HSK3</accession>
<dbReference type="GO" id="GO:0005737">
    <property type="term" value="C:cytoplasm"/>
    <property type="evidence" value="ECO:0007669"/>
    <property type="project" value="TreeGrafter"/>
</dbReference>
<dbReference type="InterPro" id="IPR008978">
    <property type="entry name" value="HSP20-like_chaperone"/>
</dbReference>
<name>A0A0X8HSK3_9SACH</name>